<dbReference type="InterPro" id="IPR050493">
    <property type="entry name" value="FAD-dep_Monooxygenase_BioMet"/>
</dbReference>
<dbReference type="Gene3D" id="3.50.50.60">
    <property type="entry name" value="FAD/NAD(P)-binding domain"/>
    <property type="match status" value="1"/>
</dbReference>
<dbReference type="Pfam" id="PF01494">
    <property type="entry name" value="FAD_binding_3"/>
    <property type="match status" value="1"/>
</dbReference>
<dbReference type="RefSeq" id="WP_243646538.1">
    <property type="nucleotide sequence ID" value="NZ_SMAH01000010.1"/>
</dbReference>
<sequence length="416" mass="44528">MAMTAGRAAQERLLIVGGGMAGLGAALACVQARPDVPITLLEQAPEFSEVGAGIQLGPNAVRVLRDWGLEPALAAVAAFPATLQVRRAADGAGLATLPLGEQARRAYGAPYVTIHRADLHTLLLQALRPHGQVALYTGQRVQTLHSDAHGVLATGSDEQTWSAQAALLADGVWSVLRQQVVGDGPPRFSGHLAYRGLLPMDEAPPSVARDAVVAWLGPRLHGVHYPVRAGRWLNVVLVVEGPLPDGDVTGWDHAAQRRALQQALGPVHPALAALVEAVPQWRLWPLFGRAPMRGAHEHAQGRVGLLGDAAHPMRPYLAQGAAMALEDAWTLAQLLPPARQPIDWPAVLAAWARVRWPRNARVQARSRANGVIFHATGALRLGRDAALALLGPRLLDQPWLYGGPPRPTAWRRQEGR</sequence>
<dbReference type="SUPFAM" id="SSF54373">
    <property type="entry name" value="FAD-linked reductases, C-terminal domain"/>
    <property type="match status" value="1"/>
</dbReference>
<evidence type="ECO:0000256" key="2">
    <source>
        <dbReference type="ARBA" id="ARBA00022630"/>
    </source>
</evidence>
<proteinExistence type="predicted"/>
<dbReference type="InterPro" id="IPR002938">
    <property type="entry name" value="FAD-bd"/>
</dbReference>
<dbReference type="PRINTS" id="PR00420">
    <property type="entry name" value="RNGMNOXGNASE"/>
</dbReference>
<dbReference type="Proteomes" id="UP000315577">
    <property type="component" value="Unassembled WGS sequence"/>
</dbReference>
<reference evidence="7 8" key="1">
    <citation type="submission" date="2019-07" db="EMBL/GenBank/DDBJ databases">
        <title>Tepidimonas ignava SPS-1037 draft genome.</title>
        <authorList>
            <person name="Da Costa M.S."/>
            <person name="Froufe H.J.C."/>
            <person name="Egas C."/>
            <person name="Albuquerque L."/>
        </authorList>
    </citation>
    <scope>NUCLEOTIDE SEQUENCE [LARGE SCALE GENOMIC DNA]</scope>
    <source>
        <strain evidence="7 8">SPS-1037</strain>
    </source>
</reference>
<evidence type="ECO:0000313" key="7">
    <source>
        <dbReference type="EMBL" id="TSE21263.1"/>
    </source>
</evidence>
<dbReference type="GO" id="GO:0018669">
    <property type="term" value="F:3-hydroxybenzoate 6-monooxygenase activity"/>
    <property type="evidence" value="ECO:0007669"/>
    <property type="project" value="UniProtKB-EC"/>
</dbReference>
<dbReference type="PANTHER" id="PTHR13789:SF318">
    <property type="entry name" value="GERANYLGERANYL DIPHOSPHATE REDUCTASE"/>
    <property type="match status" value="1"/>
</dbReference>
<evidence type="ECO:0000259" key="6">
    <source>
        <dbReference type="Pfam" id="PF01494"/>
    </source>
</evidence>
<evidence type="ECO:0000256" key="1">
    <source>
        <dbReference type="ARBA" id="ARBA00001974"/>
    </source>
</evidence>
<comment type="caution">
    <text evidence="7">The sequence shown here is derived from an EMBL/GenBank/DDBJ whole genome shotgun (WGS) entry which is preliminary data.</text>
</comment>
<dbReference type="PROSITE" id="PS51257">
    <property type="entry name" value="PROKAR_LIPOPROTEIN"/>
    <property type="match status" value="1"/>
</dbReference>
<evidence type="ECO:0000256" key="4">
    <source>
        <dbReference type="ARBA" id="ARBA00023002"/>
    </source>
</evidence>
<gene>
    <name evidence="7" type="primary">xlnD</name>
    <name evidence="7" type="ORF">Tigna_01649</name>
</gene>
<keyword evidence="4 7" id="KW-0560">Oxidoreductase</keyword>
<keyword evidence="5" id="KW-0503">Monooxygenase</keyword>
<keyword evidence="8" id="KW-1185">Reference proteome</keyword>
<name>A0ABY3DGY6_9BURK</name>
<keyword evidence="3" id="KW-0274">FAD</keyword>
<evidence type="ECO:0000256" key="3">
    <source>
        <dbReference type="ARBA" id="ARBA00022827"/>
    </source>
</evidence>
<dbReference type="InterPro" id="IPR036188">
    <property type="entry name" value="FAD/NAD-bd_sf"/>
</dbReference>
<accession>A0ABY3DGY6</accession>
<protein>
    <submittedName>
        <fullName evidence="7">3-hydroxybenzoate 6-hydroxylase 1</fullName>
        <ecNumber evidence="7">1.14.13.24</ecNumber>
    </submittedName>
</protein>
<dbReference type="SUPFAM" id="SSF51905">
    <property type="entry name" value="FAD/NAD(P)-binding domain"/>
    <property type="match status" value="1"/>
</dbReference>
<evidence type="ECO:0000313" key="8">
    <source>
        <dbReference type="Proteomes" id="UP000315577"/>
    </source>
</evidence>
<dbReference type="PANTHER" id="PTHR13789">
    <property type="entry name" value="MONOOXYGENASE"/>
    <property type="match status" value="1"/>
</dbReference>
<feature type="domain" description="FAD-binding" evidence="6">
    <location>
        <begin position="14"/>
        <end position="335"/>
    </location>
</feature>
<organism evidence="7 8">
    <name type="scientific">Tepidimonas ignava</name>
    <dbReference type="NCBI Taxonomy" id="114249"/>
    <lineage>
        <taxon>Bacteria</taxon>
        <taxon>Pseudomonadati</taxon>
        <taxon>Pseudomonadota</taxon>
        <taxon>Betaproteobacteria</taxon>
        <taxon>Burkholderiales</taxon>
        <taxon>Tepidimonas</taxon>
    </lineage>
</organism>
<evidence type="ECO:0000256" key="5">
    <source>
        <dbReference type="ARBA" id="ARBA00023033"/>
    </source>
</evidence>
<dbReference type="EC" id="1.14.13.24" evidence="7"/>
<keyword evidence="2" id="KW-0285">Flavoprotein</keyword>
<comment type="cofactor">
    <cofactor evidence="1">
        <name>FAD</name>
        <dbReference type="ChEBI" id="CHEBI:57692"/>
    </cofactor>
</comment>
<dbReference type="EMBL" id="VJNC01000010">
    <property type="protein sequence ID" value="TSE21263.1"/>
    <property type="molecule type" value="Genomic_DNA"/>
</dbReference>